<dbReference type="AlphaFoldDB" id="A0A9E7IE27"/>
<proteinExistence type="predicted"/>
<reference evidence="1" key="1">
    <citation type="submission" date="2022-05" db="EMBL/GenBank/DDBJ databases">
        <title>The Musa troglodytarum L. genome provides insights into the mechanism of non-climacteric behaviour and enrichment of carotenoids.</title>
        <authorList>
            <person name="Wang J."/>
        </authorList>
    </citation>
    <scope>NUCLEOTIDE SEQUENCE</scope>
    <source>
        <tissue evidence="1">Leaf</tissue>
    </source>
</reference>
<evidence type="ECO:0000313" key="2">
    <source>
        <dbReference type="Proteomes" id="UP001055439"/>
    </source>
</evidence>
<dbReference type="Proteomes" id="UP001055439">
    <property type="component" value="Chromosome 9"/>
</dbReference>
<protein>
    <submittedName>
        <fullName evidence="1">Uncharacterized protein</fullName>
    </submittedName>
</protein>
<sequence length="85" mass="8955">MLRLGDRAGNGAAVRFPSSFLSFSPTPKPMMTDTVGAPDLGSVAFGDGDGGAAWMFGMVTAAAMFNSLDGIRWKSEKNARSLLLR</sequence>
<gene>
    <name evidence="1" type="ORF">MUK42_33101</name>
</gene>
<dbReference type="EMBL" id="CP097511">
    <property type="protein sequence ID" value="URE46167.1"/>
    <property type="molecule type" value="Genomic_DNA"/>
</dbReference>
<name>A0A9E7IE27_9LILI</name>
<evidence type="ECO:0000313" key="1">
    <source>
        <dbReference type="EMBL" id="URE46167.1"/>
    </source>
</evidence>
<accession>A0A9E7IE27</accession>
<keyword evidence="2" id="KW-1185">Reference proteome</keyword>
<organism evidence="1 2">
    <name type="scientific">Musa troglodytarum</name>
    <name type="common">fe'i banana</name>
    <dbReference type="NCBI Taxonomy" id="320322"/>
    <lineage>
        <taxon>Eukaryota</taxon>
        <taxon>Viridiplantae</taxon>
        <taxon>Streptophyta</taxon>
        <taxon>Embryophyta</taxon>
        <taxon>Tracheophyta</taxon>
        <taxon>Spermatophyta</taxon>
        <taxon>Magnoliopsida</taxon>
        <taxon>Liliopsida</taxon>
        <taxon>Zingiberales</taxon>
        <taxon>Musaceae</taxon>
        <taxon>Musa</taxon>
    </lineage>
</organism>